<dbReference type="HOGENOM" id="CLU_2008074_0_0_1"/>
<dbReference type="STRING" id="3641.A0A061E4A4"/>
<evidence type="ECO:0000256" key="1">
    <source>
        <dbReference type="SAM" id="Coils"/>
    </source>
</evidence>
<organism evidence="2 3">
    <name type="scientific">Theobroma cacao</name>
    <name type="common">Cacao</name>
    <name type="synonym">Cocoa</name>
    <dbReference type="NCBI Taxonomy" id="3641"/>
    <lineage>
        <taxon>Eukaryota</taxon>
        <taxon>Viridiplantae</taxon>
        <taxon>Streptophyta</taxon>
        <taxon>Embryophyta</taxon>
        <taxon>Tracheophyta</taxon>
        <taxon>Spermatophyta</taxon>
        <taxon>Magnoliopsida</taxon>
        <taxon>eudicotyledons</taxon>
        <taxon>Gunneridae</taxon>
        <taxon>Pentapetalae</taxon>
        <taxon>rosids</taxon>
        <taxon>malvids</taxon>
        <taxon>Malvales</taxon>
        <taxon>Malvaceae</taxon>
        <taxon>Byttnerioideae</taxon>
        <taxon>Theobroma</taxon>
    </lineage>
</organism>
<gene>
    <name evidence="2" type="ORF">TCM_006200</name>
</gene>
<keyword evidence="1" id="KW-0175">Coiled coil</keyword>
<dbReference type="InParanoid" id="A0A061E4A4"/>
<dbReference type="AlphaFoldDB" id="A0A061E4A4"/>
<dbReference type="EMBL" id="CM001880">
    <property type="protein sequence ID" value="EOX97098.1"/>
    <property type="molecule type" value="Genomic_DNA"/>
</dbReference>
<keyword evidence="3" id="KW-1185">Reference proteome</keyword>
<dbReference type="Gramene" id="EOX97098">
    <property type="protein sequence ID" value="EOX97098"/>
    <property type="gene ID" value="TCM_006200"/>
</dbReference>
<accession>A0A061E4A4</accession>
<reference evidence="2 3" key="1">
    <citation type="journal article" date="2013" name="Genome Biol.">
        <title>The genome sequence of the most widely cultivated cacao type and its use to identify candidate genes regulating pod color.</title>
        <authorList>
            <person name="Motamayor J.C."/>
            <person name="Mockaitis K."/>
            <person name="Schmutz J."/>
            <person name="Haiminen N."/>
            <person name="Iii D.L."/>
            <person name="Cornejo O."/>
            <person name="Findley S.D."/>
            <person name="Zheng P."/>
            <person name="Utro F."/>
            <person name="Royaert S."/>
            <person name="Saski C."/>
            <person name="Jenkins J."/>
            <person name="Podicheti R."/>
            <person name="Zhao M."/>
            <person name="Scheffler B.E."/>
            <person name="Stack J.C."/>
            <person name="Feltus F.A."/>
            <person name="Mustiga G.M."/>
            <person name="Amores F."/>
            <person name="Phillips W."/>
            <person name="Marelli J.P."/>
            <person name="May G.D."/>
            <person name="Shapiro H."/>
            <person name="Ma J."/>
            <person name="Bustamante C.D."/>
            <person name="Schnell R.J."/>
            <person name="Main D."/>
            <person name="Gilbert D."/>
            <person name="Parida L."/>
            <person name="Kuhn D.N."/>
        </authorList>
    </citation>
    <scope>NUCLEOTIDE SEQUENCE [LARGE SCALE GENOMIC DNA]</scope>
    <source>
        <strain evidence="3">cv. Matina 1-6</strain>
    </source>
</reference>
<sequence length="124" mass="14311">MQRHLLMSKQLVLLNFHPTLLNPAHSQFDLAHPIQDGCVIQSLKVPCHFEIFVVAFPWCQLSCFSRDELLHPGLHWTSTKYRDIGSARSKTEAARVKAAQEAYKELQNARQEALQKKKAERERC</sequence>
<protein>
    <submittedName>
        <fullName evidence="2">Uncharacterized protein</fullName>
    </submittedName>
</protein>
<evidence type="ECO:0000313" key="2">
    <source>
        <dbReference type="EMBL" id="EOX97098.1"/>
    </source>
</evidence>
<feature type="coiled-coil region" evidence="1">
    <location>
        <begin position="89"/>
        <end position="123"/>
    </location>
</feature>
<evidence type="ECO:0000313" key="3">
    <source>
        <dbReference type="Proteomes" id="UP000026915"/>
    </source>
</evidence>
<dbReference type="Proteomes" id="UP000026915">
    <property type="component" value="Chromosome 2"/>
</dbReference>
<proteinExistence type="predicted"/>
<name>A0A061E4A4_THECC</name>